<reference evidence="2 3" key="1">
    <citation type="journal article" date="2019" name="Int. J. Syst. Evol. Microbiol.">
        <title>The Global Catalogue of Microorganisms (GCM) 10K type strain sequencing project: providing services to taxonomists for standard genome sequencing and annotation.</title>
        <authorList>
            <consortium name="The Broad Institute Genomics Platform"/>
            <consortium name="The Broad Institute Genome Sequencing Center for Infectious Disease"/>
            <person name="Wu L."/>
            <person name="Ma J."/>
        </authorList>
    </citation>
    <scope>NUCLEOTIDE SEQUENCE [LARGE SCALE GENOMIC DNA]</scope>
    <source>
        <strain evidence="2 3">JCM 16330</strain>
    </source>
</reference>
<dbReference type="RefSeq" id="WP_211313736.1">
    <property type="nucleotide sequence ID" value="NZ_BAAABL010000062.1"/>
</dbReference>
<evidence type="ECO:0000313" key="2">
    <source>
        <dbReference type="EMBL" id="GAA0306997.1"/>
    </source>
</evidence>
<dbReference type="AlphaFoldDB" id="A0AAV3S9Q4"/>
<name>A0AAV3S9Q4_9EURY</name>
<gene>
    <name evidence="2" type="ORF">GCM10009066_20940</name>
</gene>
<dbReference type="EMBL" id="BAAABL010000062">
    <property type="protein sequence ID" value="GAA0306997.1"/>
    <property type="molecule type" value="Genomic_DNA"/>
</dbReference>
<comment type="caution">
    <text evidence="2">The sequence shown here is derived from an EMBL/GenBank/DDBJ whole genome shotgun (WGS) entry which is preliminary data.</text>
</comment>
<organism evidence="2 3">
    <name type="scientific">Halarchaeum salinum</name>
    <dbReference type="NCBI Taxonomy" id="489912"/>
    <lineage>
        <taxon>Archaea</taxon>
        <taxon>Methanobacteriati</taxon>
        <taxon>Methanobacteriota</taxon>
        <taxon>Stenosarchaea group</taxon>
        <taxon>Halobacteria</taxon>
        <taxon>Halobacteriales</taxon>
        <taxon>Halobacteriaceae</taxon>
    </lineage>
</organism>
<proteinExistence type="predicted"/>
<dbReference type="Proteomes" id="UP001500837">
    <property type="component" value="Unassembled WGS sequence"/>
</dbReference>
<sequence length="163" mass="17553">MIGDFDGGVPPEPDGFDVENEYETIKEVAGKITIDNTSIPIINEGAKTELRKGNAVDLKRQTTVHFPAQGLGSEWINLFGIFGGGDRPSNLREFAKVGQSVNGMNVGMSASMGGGGSGAYVKYNQQTTYEVNATNRQSANRAVDTLEYQQTYSSGKDSDKKFS</sequence>
<evidence type="ECO:0000256" key="1">
    <source>
        <dbReference type="SAM" id="MobiDB-lite"/>
    </source>
</evidence>
<protein>
    <submittedName>
        <fullName evidence="2">Uncharacterized protein</fullName>
    </submittedName>
</protein>
<keyword evidence="3" id="KW-1185">Reference proteome</keyword>
<evidence type="ECO:0000313" key="3">
    <source>
        <dbReference type="Proteomes" id="UP001500837"/>
    </source>
</evidence>
<accession>A0AAV3S9Q4</accession>
<feature type="region of interest" description="Disordered" evidence="1">
    <location>
        <begin position="134"/>
        <end position="163"/>
    </location>
</feature>